<dbReference type="EMBL" id="FR695877">
    <property type="protein sequence ID" value="CBX30834.1"/>
    <property type="molecule type" value="Genomic_DNA"/>
</dbReference>
<feature type="transmembrane region" description="Helical" evidence="4">
    <location>
        <begin position="164"/>
        <end position="181"/>
    </location>
</feature>
<protein>
    <recommendedName>
        <fullName evidence="5">4Fe-4S ferredoxin-type domain-containing protein</fullName>
    </recommendedName>
</protein>
<proteinExistence type="predicted"/>
<organism evidence="6">
    <name type="scientific">uncultured Desulfobacterium sp</name>
    <dbReference type="NCBI Taxonomy" id="201089"/>
    <lineage>
        <taxon>Bacteria</taxon>
        <taxon>Pseudomonadati</taxon>
        <taxon>Thermodesulfobacteriota</taxon>
        <taxon>Desulfobacteria</taxon>
        <taxon>Desulfobacterales</taxon>
        <taxon>Desulfobacteriaceae</taxon>
        <taxon>Desulfobacterium</taxon>
        <taxon>environmental samples</taxon>
    </lineage>
</organism>
<sequence>MIGDRFMFYHIALYISLAIFVFGMTYKISNWFRRSIGFNAANISATDRVVTVIKGTLKTLLSAKIAILIRVFVLDIILQIRVLKESFIRWLMHMLIYFGFMMLFFMHAMDKFITQPIFPDYYSTLNPFLFLRDMFGLMVIIGICIAIVRRIILRAPKLKTGSMDVYAIFILTIIIFSGIFLESVKITSRSIFQEMVDEYSDLDVEEAQALEAFWVKNYGLVSSDLKGPFDDETLKTGAESHETNCASCHSSPRYALTGYAVAKVIKPFAGAFDRADMPVILWYIHFLSCFIGLAYLPFSKMFHIFASPISLLSNAVMDNKKSNPANIATRQILELDACTHCGTCSRRCSVRVAYFKNGNITVLPSEKMAFLKNYVANKKLSDDSLKTIQEGVYMCTNCDRCTVACPVGINLRELWQNVKEEMLQKGHSTPLVLSPLSFYRSIDLSELDPADYIKPLNNIREKIANACGYIEKSEKIITLSPINKELKLNTGQSYQANNYSCCFSCENCSTVCPVVRNYENPEEVLGMLPHQIMRSLDLGLKDLALGSKMLWDCVTCYQCQEHCPQGVKVTEVFYELKNMALKEASNL</sequence>
<reference evidence="6" key="1">
    <citation type="journal article" date="2011" name="Environ. Microbiol.">
        <title>Genomic insights into the metabolic potential of the polycyclic aromatic hydrocarbon degrading sulfate-reducing Deltaproteobacterium N47.</title>
        <authorList>
            <person name="Bergmann F."/>
            <person name="Selesi D."/>
            <person name="Weinmaier T."/>
            <person name="Tischler P."/>
            <person name="Rattei T."/>
            <person name="Meckenstock R.U."/>
        </authorList>
    </citation>
    <scope>NUCLEOTIDE SEQUENCE</scope>
</reference>
<dbReference type="InterPro" id="IPR017896">
    <property type="entry name" value="4Fe4S_Fe-S-bd"/>
</dbReference>
<dbReference type="GO" id="GO:0046872">
    <property type="term" value="F:metal ion binding"/>
    <property type="evidence" value="ECO:0007669"/>
    <property type="project" value="UniProtKB-KW"/>
</dbReference>
<dbReference type="GO" id="GO:0051536">
    <property type="term" value="F:iron-sulfur cluster binding"/>
    <property type="evidence" value="ECO:0007669"/>
    <property type="project" value="UniProtKB-KW"/>
</dbReference>
<gene>
    <name evidence="6" type="ORF">N47_E43460</name>
</gene>
<name>E1YL51_9BACT</name>
<dbReference type="PROSITE" id="PS00198">
    <property type="entry name" value="4FE4S_FER_1"/>
    <property type="match status" value="2"/>
</dbReference>
<dbReference type="SUPFAM" id="SSF46548">
    <property type="entry name" value="alpha-helical ferredoxin"/>
    <property type="match status" value="2"/>
</dbReference>
<dbReference type="GO" id="GO:0005886">
    <property type="term" value="C:plasma membrane"/>
    <property type="evidence" value="ECO:0007669"/>
    <property type="project" value="TreeGrafter"/>
</dbReference>
<evidence type="ECO:0000256" key="1">
    <source>
        <dbReference type="ARBA" id="ARBA00022723"/>
    </source>
</evidence>
<accession>E1YL51</accession>
<feature type="domain" description="4Fe-4S ferredoxin-type" evidence="5">
    <location>
        <begin position="329"/>
        <end position="358"/>
    </location>
</feature>
<dbReference type="PROSITE" id="PS51379">
    <property type="entry name" value="4FE4S_FER_2"/>
    <property type="match status" value="1"/>
</dbReference>
<keyword evidence="4" id="KW-1133">Transmembrane helix</keyword>
<evidence type="ECO:0000256" key="3">
    <source>
        <dbReference type="ARBA" id="ARBA00023014"/>
    </source>
</evidence>
<feature type="transmembrane region" description="Helical" evidence="4">
    <location>
        <begin position="280"/>
        <end position="298"/>
    </location>
</feature>
<dbReference type="PANTHER" id="PTHR43255:SF2">
    <property type="entry name" value="HETERODISULFIDE REDUCTASE RELATED PROTEIN"/>
    <property type="match status" value="1"/>
</dbReference>
<keyword evidence="2" id="KW-0408">Iron</keyword>
<dbReference type="InterPro" id="IPR036909">
    <property type="entry name" value="Cyt_c-like_dom_sf"/>
</dbReference>
<keyword evidence="4" id="KW-0472">Membrane</keyword>
<dbReference type="Gene3D" id="1.20.950.20">
    <property type="entry name" value="Transmembrane di-heme cytochromes, Chain C"/>
    <property type="match status" value="2"/>
</dbReference>
<feature type="transmembrane region" description="Helical" evidence="4">
    <location>
        <begin position="7"/>
        <end position="26"/>
    </location>
</feature>
<dbReference type="SUPFAM" id="SSF46626">
    <property type="entry name" value="Cytochrome c"/>
    <property type="match status" value="1"/>
</dbReference>
<dbReference type="GO" id="GO:0009055">
    <property type="term" value="F:electron transfer activity"/>
    <property type="evidence" value="ECO:0007669"/>
    <property type="project" value="InterPro"/>
</dbReference>
<dbReference type="SUPFAM" id="SSF103501">
    <property type="entry name" value="Respiratory nitrate reductase 1 gamma chain"/>
    <property type="match status" value="2"/>
</dbReference>
<evidence type="ECO:0000256" key="4">
    <source>
        <dbReference type="SAM" id="Phobius"/>
    </source>
</evidence>
<evidence type="ECO:0000259" key="5">
    <source>
        <dbReference type="PROSITE" id="PS51379"/>
    </source>
</evidence>
<feature type="transmembrane region" description="Helical" evidence="4">
    <location>
        <begin position="90"/>
        <end position="109"/>
    </location>
</feature>
<dbReference type="GO" id="GO:0020037">
    <property type="term" value="F:heme binding"/>
    <property type="evidence" value="ECO:0007669"/>
    <property type="project" value="InterPro"/>
</dbReference>
<dbReference type="InterPro" id="IPR051460">
    <property type="entry name" value="HdrC_iron-sulfur_subunit"/>
</dbReference>
<keyword evidence="4" id="KW-0812">Transmembrane</keyword>
<feature type="transmembrane region" description="Helical" evidence="4">
    <location>
        <begin position="129"/>
        <end position="152"/>
    </location>
</feature>
<dbReference type="Pfam" id="PF13183">
    <property type="entry name" value="Fer4_8"/>
    <property type="match status" value="2"/>
</dbReference>
<evidence type="ECO:0000313" key="6">
    <source>
        <dbReference type="EMBL" id="CBX30834.1"/>
    </source>
</evidence>
<dbReference type="InterPro" id="IPR009051">
    <property type="entry name" value="Helical_ferredxn"/>
</dbReference>
<keyword evidence="3" id="KW-0411">Iron-sulfur</keyword>
<dbReference type="Gene3D" id="1.10.1060.10">
    <property type="entry name" value="Alpha-helical ferredoxin"/>
    <property type="match status" value="2"/>
</dbReference>
<dbReference type="PANTHER" id="PTHR43255">
    <property type="entry name" value="IRON-SULFUR-BINDING OXIDOREDUCTASE FADF-RELATED-RELATED"/>
    <property type="match status" value="1"/>
</dbReference>
<keyword evidence="1" id="KW-0479">Metal-binding</keyword>
<dbReference type="InterPro" id="IPR036197">
    <property type="entry name" value="NarG-like_sf"/>
</dbReference>
<evidence type="ECO:0000256" key="2">
    <source>
        <dbReference type="ARBA" id="ARBA00023004"/>
    </source>
</evidence>
<feature type="transmembrane region" description="Helical" evidence="4">
    <location>
        <begin position="60"/>
        <end position="78"/>
    </location>
</feature>
<dbReference type="AlphaFoldDB" id="E1YL51"/>
<dbReference type="InterPro" id="IPR017900">
    <property type="entry name" value="4Fe4S_Fe_S_CS"/>
</dbReference>